<organism evidence="2 3">
    <name type="scientific">Thalassovita mangrovi</name>
    <dbReference type="NCBI Taxonomy" id="2692236"/>
    <lineage>
        <taxon>Bacteria</taxon>
        <taxon>Pseudomonadati</taxon>
        <taxon>Pseudomonadota</taxon>
        <taxon>Alphaproteobacteria</taxon>
        <taxon>Rhodobacterales</taxon>
        <taxon>Roseobacteraceae</taxon>
        <taxon>Thalassovita</taxon>
    </lineage>
</organism>
<keyword evidence="1" id="KW-1133">Transmembrane helix</keyword>
<name>A0A6L8LPC9_9RHOB</name>
<proteinExistence type="predicted"/>
<dbReference type="Proteomes" id="UP000479043">
    <property type="component" value="Unassembled WGS sequence"/>
</dbReference>
<dbReference type="RefSeq" id="WP_160974797.1">
    <property type="nucleotide sequence ID" value="NZ_WWEN01000008.1"/>
</dbReference>
<gene>
    <name evidence="2" type="ORF">GR167_16335</name>
</gene>
<reference evidence="2 3" key="1">
    <citation type="submission" date="2020-01" db="EMBL/GenBank/DDBJ databases">
        <authorList>
            <person name="Chen S."/>
        </authorList>
    </citation>
    <scope>NUCLEOTIDE SEQUENCE [LARGE SCALE GENOMIC DNA]</scope>
    <source>
        <strain evidence="2 3">GS-10</strain>
    </source>
</reference>
<keyword evidence="1" id="KW-0812">Transmembrane</keyword>
<evidence type="ECO:0000313" key="3">
    <source>
        <dbReference type="Proteomes" id="UP000479043"/>
    </source>
</evidence>
<keyword evidence="3" id="KW-1185">Reference proteome</keyword>
<keyword evidence="1" id="KW-0472">Membrane</keyword>
<dbReference type="EMBL" id="WWEN01000008">
    <property type="protein sequence ID" value="MYM56886.1"/>
    <property type="molecule type" value="Genomic_DNA"/>
</dbReference>
<sequence>MSDLLTWTFIAAAPFWIVFVVGVIRYSSFFPAQILCPHQLRTAAGQTNLDNGMFDFCTVSKNLG</sequence>
<evidence type="ECO:0000256" key="1">
    <source>
        <dbReference type="SAM" id="Phobius"/>
    </source>
</evidence>
<accession>A0A6L8LPC9</accession>
<feature type="transmembrane region" description="Helical" evidence="1">
    <location>
        <begin position="6"/>
        <end position="24"/>
    </location>
</feature>
<comment type="caution">
    <text evidence="2">The sequence shown here is derived from an EMBL/GenBank/DDBJ whole genome shotgun (WGS) entry which is preliminary data.</text>
</comment>
<protein>
    <submittedName>
        <fullName evidence="2">Uncharacterized protein</fullName>
    </submittedName>
</protein>
<dbReference type="AlphaFoldDB" id="A0A6L8LPC9"/>
<evidence type="ECO:0000313" key="2">
    <source>
        <dbReference type="EMBL" id="MYM56886.1"/>
    </source>
</evidence>